<dbReference type="EMBL" id="CAJOBG010106781">
    <property type="protein sequence ID" value="CAF4724923.1"/>
    <property type="molecule type" value="Genomic_DNA"/>
</dbReference>
<gene>
    <name evidence="2" type="ORF">OVN521_LOCUS47897</name>
    <name evidence="3" type="ORF">OVN521_LOCUS49218</name>
</gene>
<feature type="non-terminal residue" evidence="2">
    <location>
        <position position="1"/>
    </location>
</feature>
<dbReference type="EMBL" id="CAJOBG010096534">
    <property type="protein sequence ID" value="CAF4685936.1"/>
    <property type="molecule type" value="Genomic_DNA"/>
</dbReference>
<evidence type="ECO:0000313" key="4">
    <source>
        <dbReference type="Proteomes" id="UP000663866"/>
    </source>
</evidence>
<evidence type="ECO:0000256" key="1">
    <source>
        <dbReference type="SAM" id="MobiDB-lite"/>
    </source>
</evidence>
<sequence length="80" mass="9024">TRSISSSQVKSSNSGAFNFPGTRSDFKQNFYDQQQQSQMNWPLNFNQTSSWMIDDDTQRHTKLAGSSSQQSVDSNRNTPG</sequence>
<keyword evidence="4" id="KW-1185">Reference proteome</keyword>
<feature type="compositionally biased region" description="Low complexity" evidence="1">
    <location>
        <begin position="1"/>
        <end position="14"/>
    </location>
</feature>
<feature type="region of interest" description="Disordered" evidence="1">
    <location>
        <begin position="1"/>
        <end position="80"/>
    </location>
</feature>
<protein>
    <submittedName>
        <fullName evidence="2">Uncharacterized protein</fullName>
    </submittedName>
</protein>
<reference evidence="2" key="1">
    <citation type="submission" date="2021-02" db="EMBL/GenBank/DDBJ databases">
        <authorList>
            <person name="Nowell W R."/>
        </authorList>
    </citation>
    <scope>NUCLEOTIDE SEQUENCE</scope>
</reference>
<feature type="compositionally biased region" description="Polar residues" evidence="1">
    <location>
        <begin position="30"/>
        <end position="51"/>
    </location>
</feature>
<feature type="compositionally biased region" description="Polar residues" evidence="1">
    <location>
        <begin position="64"/>
        <end position="80"/>
    </location>
</feature>
<evidence type="ECO:0000313" key="3">
    <source>
        <dbReference type="EMBL" id="CAF4724923.1"/>
    </source>
</evidence>
<accession>A0A821HP75</accession>
<dbReference type="AlphaFoldDB" id="A0A821HP75"/>
<proteinExistence type="predicted"/>
<feature type="non-terminal residue" evidence="2">
    <location>
        <position position="80"/>
    </location>
</feature>
<organism evidence="2 4">
    <name type="scientific">Rotaria magnacalcarata</name>
    <dbReference type="NCBI Taxonomy" id="392030"/>
    <lineage>
        <taxon>Eukaryota</taxon>
        <taxon>Metazoa</taxon>
        <taxon>Spiralia</taxon>
        <taxon>Gnathifera</taxon>
        <taxon>Rotifera</taxon>
        <taxon>Eurotatoria</taxon>
        <taxon>Bdelloidea</taxon>
        <taxon>Philodinida</taxon>
        <taxon>Philodinidae</taxon>
        <taxon>Rotaria</taxon>
    </lineage>
</organism>
<name>A0A821HP75_9BILA</name>
<dbReference type="Proteomes" id="UP000663866">
    <property type="component" value="Unassembled WGS sequence"/>
</dbReference>
<comment type="caution">
    <text evidence="2">The sequence shown here is derived from an EMBL/GenBank/DDBJ whole genome shotgun (WGS) entry which is preliminary data.</text>
</comment>
<evidence type="ECO:0000313" key="2">
    <source>
        <dbReference type="EMBL" id="CAF4685936.1"/>
    </source>
</evidence>